<dbReference type="PANTHER" id="PTHR12526">
    <property type="entry name" value="GLYCOSYLTRANSFERASE"/>
    <property type="match status" value="1"/>
</dbReference>
<evidence type="ECO:0000259" key="1">
    <source>
        <dbReference type="Pfam" id="PF00534"/>
    </source>
</evidence>
<feature type="domain" description="Glycosyl transferase family 1" evidence="1">
    <location>
        <begin position="210"/>
        <end position="363"/>
    </location>
</feature>
<evidence type="ECO:0000313" key="3">
    <source>
        <dbReference type="Proteomes" id="UP000629098"/>
    </source>
</evidence>
<dbReference type="Pfam" id="PF00534">
    <property type="entry name" value="Glycos_transf_1"/>
    <property type="match status" value="1"/>
</dbReference>
<dbReference type="AlphaFoldDB" id="A0A8J7CBI0"/>
<dbReference type="PANTHER" id="PTHR12526:SF630">
    <property type="entry name" value="GLYCOSYLTRANSFERASE"/>
    <property type="match status" value="1"/>
</dbReference>
<sequence>MNSQNLGLTVLLSYQIKCLSNTEVVMVRKFLDEMLKFSSLWPGKMRLLIEQDPKKTELLETVTIKISELPFKLIVVSFKDLSPAVLLEDTNIVYSAVSPKHNHISQYCKQGNVPCVYISECTLKARKQMKAFNIKNPIRLWRNYLWEDNQEKKHLLSIVLANGIQCNGTPTYEEYRQINSNALLYFDNRVNDDLLAKPEEIEERTQYLCENKQPIRLCFSGRLIKMKGADHLIDIAQHLKQLEVQFQMFICGDGDLKDKMQKRISASDLNNDVKMMGMLPFKKQLLPFLKKNVDVFVCCHIQSDPSCTYLETMSCGVPIIGYANEAFLGVVKYSQAGWLIDIDQPRLLANKLVELNKNRQAIKDMSFLALKFAQEHTFEKTYERRLKHIEQTYYQFKENVLSVV</sequence>
<reference evidence="2" key="1">
    <citation type="submission" date="2020-09" db="EMBL/GenBank/DDBJ databases">
        <title>Iningainema tapete sp. nov. (Scytonemataceae, Cyanobacteria) from greenhouses in central Florida (USA) produces two types of nodularin with biosynthetic potential for microcystin-LR and anabaenopeptins.</title>
        <authorList>
            <person name="Berthold D.E."/>
            <person name="Lefler F.W."/>
            <person name="Huang I.-S."/>
            <person name="Abdulla H."/>
            <person name="Zimba P.V."/>
            <person name="Laughinghouse H.D. IV."/>
        </authorList>
    </citation>
    <scope>NUCLEOTIDE SEQUENCE</scope>
    <source>
        <strain evidence="2">BLCCT55</strain>
    </source>
</reference>
<proteinExistence type="predicted"/>
<dbReference type="InterPro" id="IPR001296">
    <property type="entry name" value="Glyco_trans_1"/>
</dbReference>
<dbReference type="GO" id="GO:0016757">
    <property type="term" value="F:glycosyltransferase activity"/>
    <property type="evidence" value="ECO:0007669"/>
    <property type="project" value="InterPro"/>
</dbReference>
<accession>A0A8J7CBI0</accession>
<gene>
    <name evidence="2" type="ORF">ICL16_41655</name>
</gene>
<keyword evidence="3" id="KW-1185">Reference proteome</keyword>
<dbReference type="EMBL" id="JACXAE010000126">
    <property type="protein sequence ID" value="MBD2778381.1"/>
    <property type="molecule type" value="Genomic_DNA"/>
</dbReference>
<organism evidence="2 3">
    <name type="scientific">Iningainema tapete BLCC-T55</name>
    <dbReference type="NCBI Taxonomy" id="2748662"/>
    <lineage>
        <taxon>Bacteria</taxon>
        <taxon>Bacillati</taxon>
        <taxon>Cyanobacteriota</taxon>
        <taxon>Cyanophyceae</taxon>
        <taxon>Nostocales</taxon>
        <taxon>Scytonemataceae</taxon>
        <taxon>Iningainema tapete</taxon>
    </lineage>
</organism>
<dbReference type="CDD" id="cd03801">
    <property type="entry name" value="GT4_PimA-like"/>
    <property type="match status" value="1"/>
</dbReference>
<comment type="caution">
    <text evidence="2">The sequence shown here is derived from an EMBL/GenBank/DDBJ whole genome shotgun (WGS) entry which is preliminary data.</text>
</comment>
<dbReference type="SUPFAM" id="SSF53756">
    <property type="entry name" value="UDP-Glycosyltransferase/glycogen phosphorylase"/>
    <property type="match status" value="1"/>
</dbReference>
<name>A0A8J7CBI0_9CYAN</name>
<evidence type="ECO:0000313" key="2">
    <source>
        <dbReference type="EMBL" id="MBD2778381.1"/>
    </source>
</evidence>
<dbReference type="Gene3D" id="3.40.50.2000">
    <property type="entry name" value="Glycogen Phosphorylase B"/>
    <property type="match status" value="1"/>
</dbReference>
<dbReference type="Proteomes" id="UP000629098">
    <property type="component" value="Unassembled WGS sequence"/>
</dbReference>
<protein>
    <submittedName>
        <fullName evidence="2">Glycosyltransferase family 4 protein</fullName>
    </submittedName>
</protein>